<reference evidence="2 3" key="1">
    <citation type="submission" date="2018-03" db="EMBL/GenBank/DDBJ databases">
        <title>The draft genome of Sphingosinicella sp. GL-C-18.</title>
        <authorList>
            <person name="Liu L."/>
            <person name="Li L."/>
            <person name="Liang L."/>
            <person name="Zhang X."/>
            <person name="Wang T."/>
        </authorList>
    </citation>
    <scope>NUCLEOTIDE SEQUENCE [LARGE SCALE GENOMIC DNA]</scope>
    <source>
        <strain evidence="2 3">GL-C-18</strain>
    </source>
</reference>
<dbReference type="RefSeq" id="WP_106514816.1">
    <property type="nucleotide sequence ID" value="NZ_PXYI01000007.1"/>
</dbReference>
<evidence type="ECO:0000256" key="1">
    <source>
        <dbReference type="SAM" id="MobiDB-lite"/>
    </source>
</evidence>
<dbReference type="OrthoDB" id="7595738at2"/>
<proteinExistence type="predicted"/>
<sequence>MSDRNDRGTDRAETARQTDDSEIIDKMEDAPAFGGSHGGNLQRGIGARDGVKEQVGDGDGVTRVRDSDKPEQANLPRYNP</sequence>
<dbReference type="AlphaFoldDB" id="A0A2P7QJ60"/>
<protein>
    <submittedName>
        <fullName evidence="2">Uncharacterized protein</fullName>
    </submittedName>
</protein>
<accession>A0A2P7QJ60</accession>
<gene>
    <name evidence="2" type="ORF">C7I55_20125</name>
</gene>
<feature type="compositionally biased region" description="Basic and acidic residues" evidence="1">
    <location>
        <begin position="49"/>
        <end position="71"/>
    </location>
</feature>
<name>A0A2P7QJ60_9SPHN</name>
<keyword evidence="3" id="KW-1185">Reference proteome</keyword>
<evidence type="ECO:0000313" key="3">
    <source>
        <dbReference type="Proteomes" id="UP000241167"/>
    </source>
</evidence>
<dbReference type="Proteomes" id="UP000241167">
    <property type="component" value="Unassembled WGS sequence"/>
</dbReference>
<organism evidence="2 3">
    <name type="scientific">Allosphingosinicella deserti</name>
    <dbReference type="NCBI Taxonomy" id="2116704"/>
    <lineage>
        <taxon>Bacteria</taxon>
        <taxon>Pseudomonadati</taxon>
        <taxon>Pseudomonadota</taxon>
        <taxon>Alphaproteobacteria</taxon>
        <taxon>Sphingomonadales</taxon>
        <taxon>Sphingomonadaceae</taxon>
        <taxon>Allosphingosinicella</taxon>
    </lineage>
</organism>
<dbReference type="EMBL" id="PXYI01000007">
    <property type="protein sequence ID" value="PSJ38003.1"/>
    <property type="molecule type" value="Genomic_DNA"/>
</dbReference>
<feature type="compositionally biased region" description="Basic and acidic residues" evidence="1">
    <location>
        <begin position="1"/>
        <end position="29"/>
    </location>
</feature>
<comment type="caution">
    <text evidence="2">The sequence shown here is derived from an EMBL/GenBank/DDBJ whole genome shotgun (WGS) entry which is preliminary data.</text>
</comment>
<evidence type="ECO:0000313" key="2">
    <source>
        <dbReference type="EMBL" id="PSJ38003.1"/>
    </source>
</evidence>
<feature type="region of interest" description="Disordered" evidence="1">
    <location>
        <begin position="1"/>
        <end position="80"/>
    </location>
</feature>